<name>A0A0C3J7C1_PISTI</name>
<dbReference type="InParanoid" id="A0A0C3J7C1"/>
<dbReference type="HOGENOM" id="CLU_2414179_0_0_1"/>
<reference evidence="2" key="2">
    <citation type="submission" date="2015-01" db="EMBL/GenBank/DDBJ databases">
        <title>Evolutionary Origins and Diversification of the Mycorrhizal Mutualists.</title>
        <authorList>
            <consortium name="DOE Joint Genome Institute"/>
            <consortium name="Mycorrhizal Genomics Consortium"/>
            <person name="Kohler A."/>
            <person name="Kuo A."/>
            <person name="Nagy L.G."/>
            <person name="Floudas D."/>
            <person name="Copeland A."/>
            <person name="Barry K.W."/>
            <person name="Cichocki N."/>
            <person name="Veneault-Fourrey C."/>
            <person name="LaButti K."/>
            <person name="Lindquist E.A."/>
            <person name="Lipzen A."/>
            <person name="Lundell T."/>
            <person name="Morin E."/>
            <person name="Murat C."/>
            <person name="Riley R."/>
            <person name="Ohm R."/>
            <person name="Sun H."/>
            <person name="Tunlid A."/>
            <person name="Henrissat B."/>
            <person name="Grigoriev I.V."/>
            <person name="Hibbett D.S."/>
            <person name="Martin F."/>
        </authorList>
    </citation>
    <scope>NUCLEOTIDE SEQUENCE [LARGE SCALE GENOMIC DNA]</scope>
    <source>
        <strain evidence="2">Marx 270</strain>
    </source>
</reference>
<dbReference type="Proteomes" id="UP000054217">
    <property type="component" value="Unassembled WGS sequence"/>
</dbReference>
<proteinExistence type="predicted"/>
<dbReference type="EMBL" id="KN831969">
    <property type="protein sequence ID" value="KIO04938.1"/>
    <property type="molecule type" value="Genomic_DNA"/>
</dbReference>
<accession>A0A0C3J7C1</accession>
<gene>
    <name evidence="1" type="ORF">M404DRAFT_542243</name>
</gene>
<keyword evidence="2" id="KW-1185">Reference proteome</keyword>
<reference evidence="1 2" key="1">
    <citation type="submission" date="2014-04" db="EMBL/GenBank/DDBJ databases">
        <authorList>
            <consortium name="DOE Joint Genome Institute"/>
            <person name="Kuo A."/>
            <person name="Kohler A."/>
            <person name="Costa M.D."/>
            <person name="Nagy L.G."/>
            <person name="Floudas D."/>
            <person name="Copeland A."/>
            <person name="Barry K.W."/>
            <person name="Cichocki N."/>
            <person name="Veneault-Fourrey C."/>
            <person name="LaButti K."/>
            <person name="Lindquist E.A."/>
            <person name="Lipzen A."/>
            <person name="Lundell T."/>
            <person name="Morin E."/>
            <person name="Murat C."/>
            <person name="Sun H."/>
            <person name="Tunlid A."/>
            <person name="Henrissat B."/>
            <person name="Grigoriev I.V."/>
            <person name="Hibbett D.S."/>
            <person name="Martin F."/>
            <person name="Nordberg H.P."/>
            <person name="Cantor M.N."/>
            <person name="Hua S.X."/>
        </authorList>
    </citation>
    <scope>NUCLEOTIDE SEQUENCE [LARGE SCALE GENOMIC DNA]</scope>
    <source>
        <strain evidence="1 2">Marx 270</strain>
    </source>
</reference>
<protein>
    <submittedName>
        <fullName evidence="1">Uncharacterized protein</fullName>
    </submittedName>
</protein>
<dbReference type="AlphaFoldDB" id="A0A0C3J7C1"/>
<evidence type="ECO:0000313" key="2">
    <source>
        <dbReference type="Proteomes" id="UP000054217"/>
    </source>
</evidence>
<organism evidence="1 2">
    <name type="scientific">Pisolithus tinctorius Marx 270</name>
    <dbReference type="NCBI Taxonomy" id="870435"/>
    <lineage>
        <taxon>Eukaryota</taxon>
        <taxon>Fungi</taxon>
        <taxon>Dikarya</taxon>
        <taxon>Basidiomycota</taxon>
        <taxon>Agaricomycotina</taxon>
        <taxon>Agaricomycetes</taxon>
        <taxon>Agaricomycetidae</taxon>
        <taxon>Boletales</taxon>
        <taxon>Sclerodermatineae</taxon>
        <taxon>Pisolithaceae</taxon>
        <taxon>Pisolithus</taxon>
    </lineage>
</organism>
<sequence length="92" mass="9981">MGGGAVDARSCGLPVLHCLMLPTPTMNLSTLGTLFGTCWLPTSEASEFPYLKFVVRIDNRQSSSRAEEQPRADIADLETKASRYHCAKHVAG</sequence>
<evidence type="ECO:0000313" key="1">
    <source>
        <dbReference type="EMBL" id="KIO04938.1"/>
    </source>
</evidence>